<reference evidence="3" key="1">
    <citation type="submission" date="2013-05" db="EMBL/GenBank/DDBJ databases">
        <authorList>
            <person name="Yim A.K.Y."/>
            <person name="Chan T.F."/>
            <person name="Ji K.M."/>
            <person name="Liu X.Y."/>
            <person name="Zhou J.W."/>
            <person name="Li R.Q."/>
            <person name="Yang K.Y."/>
            <person name="Li J."/>
            <person name="Li M."/>
            <person name="Law P.T.W."/>
            <person name="Wu Y.L."/>
            <person name="Cai Z.L."/>
            <person name="Qin H."/>
            <person name="Bao Y."/>
            <person name="Leung R.K.K."/>
            <person name="Ng P.K.S."/>
            <person name="Zou J."/>
            <person name="Zhong X.J."/>
            <person name="Ran P.X."/>
            <person name="Zhong N.S."/>
            <person name="Liu Z.G."/>
            <person name="Tsui S.K.W."/>
        </authorList>
    </citation>
    <scope>NUCLEOTIDE SEQUENCE</scope>
    <source>
        <strain evidence="3">Derf</strain>
        <tissue evidence="3">Whole organism</tissue>
    </source>
</reference>
<sequence length="266" mass="30448">MFIRRPKLSSVNVHGDLKQQHHHENIECLTFRTISKHFILINVIIFTMLNYYSGNLLLINAAKLTLQQQHSKIAEHRLIMQDRAILHINLMNTVGLCRDPRPLIVYPPASTNKIFYPRGTIIHRCTDQTGCCPNPGELCRPETVENVEKVFFVNYFMLGQQVSAGQRIAPRLKAMKTNFTTMTETVTFVNHTSCKCIRLAPNTIEHDDIQSVISRPLITTNIPLQTNSILYHLIGSLSILAIIIILFFIYKFICIHSSRLRNGQLV</sequence>
<dbReference type="EMBL" id="ASGP02000001">
    <property type="protein sequence ID" value="KAH9526306.1"/>
    <property type="molecule type" value="Genomic_DNA"/>
</dbReference>
<evidence type="ECO:0000256" key="1">
    <source>
        <dbReference type="SAM" id="Phobius"/>
    </source>
</evidence>
<dbReference type="AlphaFoldDB" id="A0A922I7B0"/>
<gene>
    <name evidence="3" type="ORF">DERF_000404</name>
</gene>
<name>A0A922I7B0_DERFA</name>
<feature type="transmembrane region" description="Helical" evidence="1">
    <location>
        <begin position="229"/>
        <end position="253"/>
    </location>
</feature>
<evidence type="ECO:0000259" key="2">
    <source>
        <dbReference type="PROSITE" id="PS50278"/>
    </source>
</evidence>
<comment type="caution">
    <text evidence="3">The sequence shown here is derived from an EMBL/GenBank/DDBJ whole genome shotgun (WGS) entry which is preliminary data.</text>
</comment>
<reference evidence="3" key="2">
    <citation type="journal article" date="2022" name="Res Sq">
        <title>Comparative Genomics Reveals Insights into the Divergent Evolution of Astigmatic Mites and Household Pest Adaptations.</title>
        <authorList>
            <person name="Xiong Q."/>
            <person name="Wan A.T.-Y."/>
            <person name="Liu X.-Y."/>
            <person name="Fung C.S.-H."/>
            <person name="Xiao X."/>
            <person name="Malainual N."/>
            <person name="Hou J."/>
            <person name="Wang L."/>
            <person name="Wang M."/>
            <person name="Yang K."/>
            <person name="Cui Y."/>
            <person name="Leung E."/>
            <person name="Nong W."/>
            <person name="Shin S.-K."/>
            <person name="Au S."/>
            <person name="Jeong K.Y."/>
            <person name="Chew F.T."/>
            <person name="Hui J."/>
            <person name="Leung T.F."/>
            <person name="Tungtrongchitr A."/>
            <person name="Zhong N."/>
            <person name="Liu Z."/>
            <person name="Tsui S."/>
        </authorList>
    </citation>
    <scope>NUCLEOTIDE SEQUENCE</scope>
    <source>
        <strain evidence="3">Derf</strain>
        <tissue evidence="3">Whole organism</tissue>
    </source>
</reference>
<dbReference type="PROSITE" id="PS50278">
    <property type="entry name" value="PDGF_2"/>
    <property type="match status" value="1"/>
</dbReference>
<accession>A0A922I7B0</accession>
<feature type="transmembrane region" description="Helical" evidence="1">
    <location>
        <begin position="39"/>
        <end position="59"/>
    </location>
</feature>
<dbReference type="GO" id="GO:0035099">
    <property type="term" value="P:hemocyte migration"/>
    <property type="evidence" value="ECO:0007669"/>
    <property type="project" value="TreeGrafter"/>
</dbReference>
<organism evidence="3 4">
    <name type="scientific">Dermatophagoides farinae</name>
    <name type="common">American house dust mite</name>
    <dbReference type="NCBI Taxonomy" id="6954"/>
    <lineage>
        <taxon>Eukaryota</taxon>
        <taxon>Metazoa</taxon>
        <taxon>Ecdysozoa</taxon>
        <taxon>Arthropoda</taxon>
        <taxon>Chelicerata</taxon>
        <taxon>Arachnida</taxon>
        <taxon>Acari</taxon>
        <taxon>Acariformes</taxon>
        <taxon>Sarcoptiformes</taxon>
        <taxon>Astigmata</taxon>
        <taxon>Psoroptidia</taxon>
        <taxon>Analgoidea</taxon>
        <taxon>Pyroglyphidae</taxon>
        <taxon>Dermatophagoidinae</taxon>
        <taxon>Dermatophagoides</taxon>
    </lineage>
</organism>
<dbReference type="SUPFAM" id="SSF57501">
    <property type="entry name" value="Cystine-knot cytokines"/>
    <property type="match status" value="1"/>
</dbReference>
<evidence type="ECO:0000313" key="3">
    <source>
        <dbReference type="EMBL" id="KAH9526306.1"/>
    </source>
</evidence>
<proteinExistence type="predicted"/>
<evidence type="ECO:0000313" key="4">
    <source>
        <dbReference type="Proteomes" id="UP000790347"/>
    </source>
</evidence>
<keyword evidence="1" id="KW-0812">Transmembrane</keyword>
<dbReference type="PANTHER" id="PTHR21719">
    <property type="entry name" value="FI06402P-RELATED"/>
    <property type="match status" value="1"/>
</dbReference>
<keyword evidence="4" id="KW-1185">Reference proteome</keyword>
<dbReference type="PANTHER" id="PTHR21719:SF1">
    <property type="entry name" value="FI06402P-RELATED"/>
    <property type="match status" value="1"/>
</dbReference>
<dbReference type="InterPro" id="IPR000072">
    <property type="entry name" value="PDGF/VEGF_dom"/>
</dbReference>
<dbReference type="GO" id="GO:0008083">
    <property type="term" value="F:growth factor activity"/>
    <property type="evidence" value="ECO:0007669"/>
    <property type="project" value="InterPro"/>
</dbReference>
<dbReference type="Gene3D" id="2.10.90.10">
    <property type="entry name" value="Cystine-knot cytokines"/>
    <property type="match status" value="1"/>
</dbReference>
<dbReference type="GO" id="GO:0016020">
    <property type="term" value="C:membrane"/>
    <property type="evidence" value="ECO:0007669"/>
    <property type="project" value="InterPro"/>
</dbReference>
<dbReference type="InterPro" id="IPR029034">
    <property type="entry name" value="Cystine-knot_cytokine"/>
</dbReference>
<feature type="domain" description="Platelet-derived growth factor (PDGF) family profile" evidence="2">
    <location>
        <begin position="108"/>
        <end position="201"/>
    </location>
</feature>
<keyword evidence="1" id="KW-1133">Transmembrane helix</keyword>
<dbReference type="Proteomes" id="UP000790347">
    <property type="component" value="Unassembled WGS sequence"/>
</dbReference>
<protein>
    <recommendedName>
        <fullName evidence="2">Platelet-derived growth factor (PDGF) family profile domain-containing protein</fullName>
    </recommendedName>
</protein>
<keyword evidence="1" id="KW-0472">Membrane</keyword>